<reference evidence="1 2" key="1">
    <citation type="submission" date="2024-09" db="EMBL/GenBank/DDBJ databases">
        <title>Genome sequencing and assembly of Phytophthora oleae, isolate VK10A, causative agent of rot of olive drupes.</title>
        <authorList>
            <person name="Conti Taguali S."/>
            <person name="Riolo M."/>
            <person name="La Spada F."/>
            <person name="Cacciola S.O."/>
            <person name="Dionisio G."/>
        </authorList>
    </citation>
    <scope>NUCLEOTIDE SEQUENCE [LARGE SCALE GENOMIC DNA]</scope>
    <source>
        <strain evidence="1 2">VK10A</strain>
    </source>
</reference>
<evidence type="ECO:0000313" key="1">
    <source>
        <dbReference type="EMBL" id="KAL3656665.1"/>
    </source>
</evidence>
<gene>
    <name evidence="1" type="ORF">V7S43_018444</name>
</gene>
<comment type="caution">
    <text evidence="1">The sequence shown here is derived from an EMBL/GenBank/DDBJ whole genome shotgun (WGS) entry which is preliminary data.</text>
</comment>
<evidence type="ECO:0000313" key="2">
    <source>
        <dbReference type="Proteomes" id="UP001632037"/>
    </source>
</evidence>
<proteinExistence type="predicted"/>
<dbReference type="EMBL" id="JBIMZQ010000076">
    <property type="protein sequence ID" value="KAL3656665.1"/>
    <property type="molecule type" value="Genomic_DNA"/>
</dbReference>
<accession>A0ABD3EUG8</accession>
<dbReference type="AlphaFoldDB" id="A0ABD3EUG8"/>
<dbReference type="Proteomes" id="UP001632037">
    <property type="component" value="Unassembled WGS sequence"/>
</dbReference>
<protein>
    <submittedName>
        <fullName evidence="1">Uncharacterized protein</fullName>
    </submittedName>
</protein>
<keyword evidence="2" id="KW-1185">Reference proteome</keyword>
<sequence length="110" mass="11821">MIVGSPAIIGLIHATLTKTLLIPSGFLFPTRDPTVTAPSPVTGYRSDLIPGANVLTLLAAEPWTALRVRPEPLSFDRVLHQRAGSLLGRIAADHAGLESNNLQAYWESTH</sequence>
<name>A0ABD3EUG8_9STRA</name>
<organism evidence="1 2">
    <name type="scientific">Phytophthora oleae</name>
    <dbReference type="NCBI Taxonomy" id="2107226"/>
    <lineage>
        <taxon>Eukaryota</taxon>
        <taxon>Sar</taxon>
        <taxon>Stramenopiles</taxon>
        <taxon>Oomycota</taxon>
        <taxon>Peronosporomycetes</taxon>
        <taxon>Peronosporales</taxon>
        <taxon>Peronosporaceae</taxon>
        <taxon>Phytophthora</taxon>
    </lineage>
</organism>